<dbReference type="GO" id="GO:0007165">
    <property type="term" value="P:signal transduction"/>
    <property type="evidence" value="ECO:0007669"/>
    <property type="project" value="InterPro"/>
</dbReference>
<dbReference type="GO" id="GO:0005634">
    <property type="term" value="C:nucleus"/>
    <property type="evidence" value="ECO:0007669"/>
    <property type="project" value="TreeGrafter"/>
</dbReference>
<protein>
    <submittedName>
        <fullName evidence="7">Ran GTPase-activating protein 1 isoform X1</fullName>
    </submittedName>
</protein>
<dbReference type="CTD" id="35223"/>
<evidence type="ECO:0000256" key="1">
    <source>
        <dbReference type="ARBA" id="ARBA00022468"/>
    </source>
</evidence>
<organism evidence="6 7">
    <name type="scientific">Ceratina calcarata</name>
    <dbReference type="NCBI Taxonomy" id="156304"/>
    <lineage>
        <taxon>Eukaryota</taxon>
        <taxon>Metazoa</taxon>
        <taxon>Ecdysozoa</taxon>
        <taxon>Arthropoda</taxon>
        <taxon>Hexapoda</taxon>
        <taxon>Insecta</taxon>
        <taxon>Pterygota</taxon>
        <taxon>Neoptera</taxon>
        <taxon>Endopterygota</taxon>
        <taxon>Hymenoptera</taxon>
        <taxon>Apocrita</taxon>
        <taxon>Aculeata</taxon>
        <taxon>Apoidea</taxon>
        <taxon>Anthophila</taxon>
        <taxon>Apidae</taxon>
        <taxon>Ceratina</taxon>
        <taxon>Zadontomerus</taxon>
    </lineage>
</organism>
<dbReference type="Proteomes" id="UP000694925">
    <property type="component" value="Unplaced"/>
</dbReference>
<dbReference type="PANTHER" id="PTHR24113:SF12">
    <property type="entry name" value="RAN GTPASE-ACTIVATING PROTEIN 1"/>
    <property type="match status" value="1"/>
</dbReference>
<dbReference type="InterPro" id="IPR036720">
    <property type="entry name" value="RanGAP1_C_sf"/>
</dbReference>
<gene>
    <name evidence="7" type="primary">LOC108632967</name>
</gene>
<dbReference type="GO" id="GO:0031267">
    <property type="term" value="F:small GTPase binding"/>
    <property type="evidence" value="ECO:0007669"/>
    <property type="project" value="TreeGrafter"/>
</dbReference>
<dbReference type="GO" id="GO:0048471">
    <property type="term" value="C:perinuclear region of cytoplasm"/>
    <property type="evidence" value="ECO:0007669"/>
    <property type="project" value="TreeGrafter"/>
</dbReference>
<dbReference type="GO" id="GO:0005096">
    <property type="term" value="F:GTPase activator activity"/>
    <property type="evidence" value="ECO:0007669"/>
    <property type="project" value="UniProtKB-KW"/>
</dbReference>
<dbReference type="InterPro" id="IPR001611">
    <property type="entry name" value="Leu-rich_rpt"/>
</dbReference>
<sequence length="651" mass="71246">MQLAIDALISDNLNGMSLFDLNEIGNQLRKVAQSDDAGTGVSFANKSLKLDTEQDALTIVEAIRTCPNLEYLDLEGNTLGPHAAKAVAKALKDNGSTLKRALWKDMFTGRLKSEIPKSLEYLGNALCTAGTRLYELDLSDNAFGPIGIQGLANFLTSDTCYSLRVLRLNNNGLGICGGEMLAKALSDCYDNSCRAGSPPLALKVFVAGRNRLENDGAKALASVFQKLTTLEEVVMPQNGICHPGITALANGLSSNPGLRILNLNDNTVGFKGAQAIAKALPNFKNLEQLNLGDCLLKTKGSIALTQALGVEGNYPLLAELNLSFNEIRSRGAILIANAMADKQQLVSLQLDGNVFGKTGRAALRDSLRMSGRIDSLGTLDEDESGNENETDENEEGLEENEDEEQEEEELDEEEDEYEDEDEDENDDVELGVMEEEERVVVLGEERNDRKGNSGRIANGNVTRSATVSVVEFLKSPTGEKLLLLEKNAVEEFVNEAKNLSKNADASSELRFVEEFTKIVMKVSAFSTSGYVDIRTKANHLTDALYFKLCSFAVENDQTSVWNNALLVNLGLIKAEDKKSGKIDWNLEGCFKALEMVSQKDYFLEETRNTLKLFLEKPVKTSRTKVGIDSFQDIKDSLKAVLSHTQSISNNY</sequence>
<dbReference type="Gene3D" id="1.25.40.200">
    <property type="entry name" value="Ran-GTPase activating protein 1, C-terminal domain"/>
    <property type="match status" value="1"/>
</dbReference>
<proteinExistence type="predicted"/>
<dbReference type="SUPFAM" id="SSF69099">
    <property type="entry name" value="Ran-GTPase activating protein 1 (RanGAP1), C-terminal domain"/>
    <property type="match status" value="1"/>
</dbReference>
<dbReference type="GeneID" id="108632967"/>
<dbReference type="InterPro" id="IPR009109">
    <property type="entry name" value="Ran_GTPase_activating_1_C"/>
</dbReference>
<evidence type="ECO:0000313" key="7">
    <source>
        <dbReference type="RefSeq" id="XP_026666829.1"/>
    </source>
</evidence>
<dbReference type="Pfam" id="PF07834">
    <property type="entry name" value="RanGAP1_C"/>
    <property type="match status" value="1"/>
</dbReference>
<keyword evidence="1" id="KW-0343">GTPase activation</keyword>
<dbReference type="InterPro" id="IPR027038">
    <property type="entry name" value="RanGap"/>
</dbReference>
<keyword evidence="6" id="KW-1185">Reference proteome</keyword>
<evidence type="ECO:0000259" key="5">
    <source>
        <dbReference type="Pfam" id="PF07834"/>
    </source>
</evidence>
<evidence type="ECO:0000256" key="3">
    <source>
        <dbReference type="ARBA" id="ARBA00022737"/>
    </source>
</evidence>
<dbReference type="PANTHER" id="PTHR24113">
    <property type="entry name" value="RAN GTPASE-ACTIVATING PROTEIN 1"/>
    <property type="match status" value="1"/>
</dbReference>
<evidence type="ECO:0000313" key="6">
    <source>
        <dbReference type="Proteomes" id="UP000694925"/>
    </source>
</evidence>
<evidence type="ECO:0000256" key="4">
    <source>
        <dbReference type="SAM" id="MobiDB-lite"/>
    </source>
</evidence>
<feature type="region of interest" description="Disordered" evidence="4">
    <location>
        <begin position="374"/>
        <end position="436"/>
    </location>
</feature>
<reference evidence="7" key="1">
    <citation type="submission" date="2025-08" db="UniProtKB">
        <authorList>
            <consortium name="RefSeq"/>
        </authorList>
    </citation>
    <scope>IDENTIFICATION</scope>
    <source>
        <tissue evidence="7">Whole body</tissue>
    </source>
</reference>
<dbReference type="CDD" id="cd00116">
    <property type="entry name" value="LRR_RI"/>
    <property type="match status" value="1"/>
</dbReference>
<dbReference type="SUPFAM" id="SSF52047">
    <property type="entry name" value="RNI-like"/>
    <property type="match status" value="1"/>
</dbReference>
<dbReference type="RefSeq" id="XP_026666829.1">
    <property type="nucleotide sequence ID" value="XM_026811028.1"/>
</dbReference>
<keyword evidence="2" id="KW-0433">Leucine-rich repeat</keyword>
<dbReference type="AlphaFoldDB" id="A0AAJ7RW62"/>
<dbReference type="Pfam" id="PF13516">
    <property type="entry name" value="LRR_6"/>
    <property type="match status" value="4"/>
</dbReference>
<evidence type="ECO:0000256" key="2">
    <source>
        <dbReference type="ARBA" id="ARBA00022614"/>
    </source>
</evidence>
<dbReference type="GO" id="GO:0005829">
    <property type="term" value="C:cytosol"/>
    <property type="evidence" value="ECO:0007669"/>
    <property type="project" value="TreeGrafter"/>
</dbReference>
<keyword evidence="3" id="KW-0677">Repeat</keyword>
<feature type="compositionally biased region" description="Acidic residues" evidence="4">
    <location>
        <begin position="379"/>
        <end position="436"/>
    </location>
</feature>
<dbReference type="Gene3D" id="3.80.10.10">
    <property type="entry name" value="Ribonuclease Inhibitor"/>
    <property type="match status" value="1"/>
</dbReference>
<feature type="domain" description="Ran-GTPase activating protein 1 C-terminal" evidence="5">
    <location>
        <begin position="462"/>
        <end position="620"/>
    </location>
</feature>
<name>A0AAJ7RW62_9HYME</name>
<dbReference type="GO" id="GO:0006913">
    <property type="term" value="P:nucleocytoplasmic transport"/>
    <property type="evidence" value="ECO:0007669"/>
    <property type="project" value="TreeGrafter"/>
</dbReference>
<dbReference type="SMART" id="SM00368">
    <property type="entry name" value="LRR_RI"/>
    <property type="match status" value="8"/>
</dbReference>
<dbReference type="InterPro" id="IPR032675">
    <property type="entry name" value="LRR_dom_sf"/>
</dbReference>
<accession>A0AAJ7RW62</accession>